<feature type="region of interest" description="Disordered" evidence="5">
    <location>
        <begin position="1"/>
        <end position="20"/>
    </location>
</feature>
<dbReference type="RefSeq" id="XP_007751930.1">
    <property type="nucleotide sequence ID" value="XM_007753740.1"/>
</dbReference>
<dbReference type="PANTHER" id="PTHR47655">
    <property type="entry name" value="QUINIC ACID UTILIZATION ACTIVATOR"/>
    <property type="match status" value="1"/>
</dbReference>
<comment type="caution">
    <text evidence="7">The sequence shown here is derived from an EMBL/GenBank/DDBJ whole genome shotgun (WGS) entry which is preliminary data.</text>
</comment>
<keyword evidence="4" id="KW-0539">Nucleus</keyword>
<evidence type="ECO:0000313" key="8">
    <source>
        <dbReference type="Proteomes" id="UP000019471"/>
    </source>
</evidence>
<dbReference type="PANTHER" id="PTHR47655:SF3">
    <property type="entry name" value="ZN(II)2CYS6 TRANSCRIPTION FACTOR (EUROFUNG)"/>
    <property type="match status" value="1"/>
</dbReference>
<dbReference type="InterPro" id="IPR052783">
    <property type="entry name" value="Metabolic/Drug-Res_Regulator"/>
</dbReference>
<keyword evidence="3" id="KW-0804">Transcription</keyword>
<dbReference type="GO" id="GO:0008270">
    <property type="term" value="F:zinc ion binding"/>
    <property type="evidence" value="ECO:0007669"/>
    <property type="project" value="InterPro"/>
</dbReference>
<dbReference type="GO" id="GO:0000981">
    <property type="term" value="F:DNA-binding transcription factor activity, RNA polymerase II-specific"/>
    <property type="evidence" value="ECO:0007669"/>
    <property type="project" value="InterPro"/>
</dbReference>
<sequence>MNNKSRFPYSPGYLKPSQTSPSRVLKACDRCRLKKTKCDGKRPCSRCEAEDTVCSFAMPKKFRNVVHPKGSVEMLLQQQEWLVSGLLELYRRTQLACGPSNELQLESKSGLPSVHHILEQLGILEENHSYAAPESAMAASPRQRICEPPGDTYKTTLYSANNDTADGHFGIFDNDNGPSYQASAPPGTGNMDQYATFFEFHGTVQKAQSVLSSQHSDPGPSWDFDLTSGLDQSIGEVLSPEVQAAFEIPLPPAIYNDRGCIIPSETFHQQLSRSPLAQNMPTAKCTNSTHRVAETLTFPTSNGLGRLHR</sequence>
<dbReference type="SUPFAM" id="SSF57701">
    <property type="entry name" value="Zn2/Cys6 DNA-binding domain"/>
    <property type="match status" value="1"/>
</dbReference>
<dbReference type="GeneID" id="19197857"/>
<keyword evidence="2" id="KW-0238">DNA-binding</keyword>
<evidence type="ECO:0000256" key="1">
    <source>
        <dbReference type="ARBA" id="ARBA00023015"/>
    </source>
</evidence>
<dbReference type="Proteomes" id="UP000019471">
    <property type="component" value="Unassembled WGS sequence"/>
</dbReference>
<dbReference type="HOGENOM" id="CLU_900176_0_0_1"/>
<dbReference type="GO" id="GO:0003677">
    <property type="term" value="F:DNA binding"/>
    <property type="evidence" value="ECO:0007669"/>
    <property type="project" value="UniProtKB-KW"/>
</dbReference>
<dbReference type="Pfam" id="PF00172">
    <property type="entry name" value="Zn_clus"/>
    <property type="match status" value="1"/>
</dbReference>
<evidence type="ECO:0000256" key="3">
    <source>
        <dbReference type="ARBA" id="ARBA00023163"/>
    </source>
</evidence>
<proteinExistence type="predicted"/>
<evidence type="ECO:0000256" key="2">
    <source>
        <dbReference type="ARBA" id="ARBA00023125"/>
    </source>
</evidence>
<gene>
    <name evidence="7" type="ORF">A1O5_13173</name>
</gene>
<dbReference type="EMBL" id="AMGX01000043">
    <property type="protein sequence ID" value="EXJ53606.1"/>
    <property type="molecule type" value="Genomic_DNA"/>
</dbReference>
<dbReference type="InterPro" id="IPR001138">
    <property type="entry name" value="Zn2Cys6_DnaBD"/>
</dbReference>
<organism evidence="7 8">
    <name type="scientific">Cladophialophora psammophila CBS 110553</name>
    <dbReference type="NCBI Taxonomy" id="1182543"/>
    <lineage>
        <taxon>Eukaryota</taxon>
        <taxon>Fungi</taxon>
        <taxon>Dikarya</taxon>
        <taxon>Ascomycota</taxon>
        <taxon>Pezizomycotina</taxon>
        <taxon>Eurotiomycetes</taxon>
        <taxon>Chaetothyriomycetidae</taxon>
        <taxon>Chaetothyriales</taxon>
        <taxon>Herpotrichiellaceae</taxon>
        <taxon>Cladophialophora</taxon>
    </lineage>
</organism>
<evidence type="ECO:0000259" key="6">
    <source>
        <dbReference type="PROSITE" id="PS50048"/>
    </source>
</evidence>
<accession>W9VN99</accession>
<dbReference type="AlphaFoldDB" id="W9VN99"/>
<protein>
    <recommendedName>
        <fullName evidence="6">Zn(2)-C6 fungal-type domain-containing protein</fullName>
    </recommendedName>
</protein>
<keyword evidence="8" id="KW-1185">Reference proteome</keyword>
<evidence type="ECO:0000256" key="5">
    <source>
        <dbReference type="SAM" id="MobiDB-lite"/>
    </source>
</evidence>
<name>W9VN99_9EURO</name>
<dbReference type="CDD" id="cd00067">
    <property type="entry name" value="GAL4"/>
    <property type="match status" value="1"/>
</dbReference>
<dbReference type="OrthoDB" id="2943660at2759"/>
<reference evidence="7 8" key="1">
    <citation type="submission" date="2013-03" db="EMBL/GenBank/DDBJ databases">
        <title>The Genome Sequence of Cladophialophora psammophila CBS 110553.</title>
        <authorList>
            <consortium name="The Broad Institute Genomics Platform"/>
            <person name="Cuomo C."/>
            <person name="de Hoog S."/>
            <person name="Gorbushina A."/>
            <person name="Walker B."/>
            <person name="Young S.K."/>
            <person name="Zeng Q."/>
            <person name="Gargeya S."/>
            <person name="Fitzgerald M."/>
            <person name="Haas B."/>
            <person name="Abouelleil A."/>
            <person name="Allen A.W."/>
            <person name="Alvarado L."/>
            <person name="Arachchi H.M."/>
            <person name="Berlin A.M."/>
            <person name="Chapman S.B."/>
            <person name="Gainer-Dewar J."/>
            <person name="Goldberg J."/>
            <person name="Griggs A."/>
            <person name="Gujja S."/>
            <person name="Hansen M."/>
            <person name="Howarth C."/>
            <person name="Imamovic A."/>
            <person name="Ireland A."/>
            <person name="Larimer J."/>
            <person name="McCowan C."/>
            <person name="Murphy C."/>
            <person name="Pearson M."/>
            <person name="Poon T.W."/>
            <person name="Priest M."/>
            <person name="Roberts A."/>
            <person name="Saif S."/>
            <person name="Shea T."/>
            <person name="Sisk P."/>
            <person name="Sykes S."/>
            <person name="Wortman J."/>
            <person name="Nusbaum C."/>
            <person name="Birren B."/>
        </authorList>
    </citation>
    <scope>NUCLEOTIDE SEQUENCE [LARGE SCALE GENOMIC DNA]</scope>
    <source>
        <strain evidence="7 8">CBS 110553</strain>
    </source>
</reference>
<dbReference type="PROSITE" id="PS00463">
    <property type="entry name" value="ZN2_CY6_FUNGAL_1"/>
    <property type="match status" value="1"/>
</dbReference>
<dbReference type="PROSITE" id="PS50048">
    <property type="entry name" value="ZN2_CY6_FUNGAL_2"/>
    <property type="match status" value="1"/>
</dbReference>
<feature type="domain" description="Zn(2)-C6 fungal-type" evidence="6">
    <location>
        <begin position="27"/>
        <end position="56"/>
    </location>
</feature>
<dbReference type="InterPro" id="IPR036864">
    <property type="entry name" value="Zn2-C6_fun-type_DNA-bd_sf"/>
</dbReference>
<keyword evidence="1" id="KW-0805">Transcription regulation</keyword>
<dbReference type="STRING" id="1182543.W9VN99"/>
<dbReference type="Gene3D" id="4.10.240.10">
    <property type="entry name" value="Zn(2)-C6 fungal-type DNA-binding domain"/>
    <property type="match status" value="1"/>
</dbReference>
<evidence type="ECO:0000256" key="4">
    <source>
        <dbReference type="ARBA" id="ARBA00023242"/>
    </source>
</evidence>
<evidence type="ECO:0000313" key="7">
    <source>
        <dbReference type="EMBL" id="EXJ53606.1"/>
    </source>
</evidence>
<dbReference type="SMART" id="SM00066">
    <property type="entry name" value="GAL4"/>
    <property type="match status" value="1"/>
</dbReference>